<accession>A0A1H2LA39</accession>
<dbReference type="STRING" id="131112.SAMN04489737_0124"/>
<dbReference type="AlphaFoldDB" id="A0A1H2LA39"/>
<evidence type="ECO:0000313" key="1">
    <source>
        <dbReference type="EMBL" id="SDU77684.1"/>
    </source>
</evidence>
<evidence type="ECO:0000313" key="2">
    <source>
        <dbReference type="Proteomes" id="UP000214355"/>
    </source>
</evidence>
<sequence>MRIYIPMIFSELLADHVSPRRVHAVTPALRASVPHEDDESYEYMVTLAAADDSLRLLSNYPDERRRRIVAVAEVPDGSLLPASKPDLPTEIDLDVQVLWKNVESFHIDAPGSEELVQRAIEGDEDAFLATGDIELLWFDISERNRLSHGGLD</sequence>
<dbReference type="Pfam" id="PF21853">
    <property type="entry name" value="DUF6912"/>
    <property type="match status" value="1"/>
</dbReference>
<organism evidence="1 2">
    <name type="scientific">Arcanobacterium phocae</name>
    <dbReference type="NCBI Taxonomy" id="131112"/>
    <lineage>
        <taxon>Bacteria</taxon>
        <taxon>Bacillati</taxon>
        <taxon>Actinomycetota</taxon>
        <taxon>Actinomycetes</taxon>
        <taxon>Actinomycetales</taxon>
        <taxon>Actinomycetaceae</taxon>
        <taxon>Arcanobacterium</taxon>
    </lineage>
</organism>
<dbReference type="InterPro" id="IPR054206">
    <property type="entry name" value="DUF6912"/>
</dbReference>
<gene>
    <name evidence="1" type="ORF">SAMN04489737_0124</name>
</gene>
<name>A0A1H2LA39_9ACTO</name>
<dbReference type="EMBL" id="LT629804">
    <property type="protein sequence ID" value="SDU77684.1"/>
    <property type="molecule type" value="Genomic_DNA"/>
</dbReference>
<protein>
    <submittedName>
        <fullName evidence="1">Uncharacterized protein</fullName>
    </submittedName>
</protein>
<dbReference type="OrthoDB" id="3253180at2"/>
<reference evidence="2" key="1">
    <citation type="submission" date="2016-10" db="EMBL/GenBank/DDBJ databases">
        <authorList>
            <person name="Varghese N."/>
            <person name="Submissions S."/>
        </authorList>
    </citation>
    <scope>NUCLEOTIDE SEQUENCE [LARGE SCALE GENOMIC DNA]</scope>
    <source>
        <strain evidence="2">DSM 10002</strain>
    </source>
</reference>
<dbReference type="RefSeq" id="WP_091278673.1">
    <property type="nucleotide sequence ID" value="NZ_JABAPH010000022.1"/>
</dbReference>
<dbReference type="Proteomes" id="UP000214355">
    <property type="component" value="Chromosome I"/>
</dbReference>
<proteinExistence type="predicted"/>
<keyword evidence="2" id="KW-1185">Reference proteome</keyword>
<dbReference type="GeneID" id="65343883"/>